<dbReference type="Proteomes" id="UP000027153">
    <property type="component" value="Unassembled WGS sequence"/>
</dbReference>
<evidence type="ECO:0000313" key="3">
    <source>
        <dbReference type="Proteomes" id="UP000027153"/>
    </source>
</evidence>
<feature type="transmembrane region" description="Helical" evidence="1">
    <location>
        <begin position="6"/>
        <end position="21"/>
    </location>
</feature>
<keyword evidence="1" id="KW-0812">Transmembrane</keyword>
<sequence length="148" mass="16871">MVLNWEFLPLFAGFVIGFFLYQKYMFRGGGVIILPLLAIYFVKFPLSFPKLLFSALITYGALEVLYTRYIVYGRRLLYLALVIGMVVTLAFEDVLSSIGWYALVLPGLFAYNLHRENNSTSNMLKSAILLSVTFVFLVCVSLFSLYMV</sequence>
<gene>
    <name evidence="2" type="ORF">ANME2D_02429</name>
</gene>
<evidence type="ECO:0000256" key="1">
    <source>
        <dbReference type="SAM" id="Phobius"/>
    </source>
</evidence>
<protein>
    <submittedName>
        <fullName evidence="2">Uncharacterized protein</fullName>
    </submittedName>
</protein>
<feature type="transmembrane region" description="Helical" evidence="1">
    <location>
        <begin position="76"/>
        <end position="92"/>
    </location>
</feature>
<feature type="transmembrane region" description="Helical" evidence="1">
    <location>
        <begin position="28"/>
        <end position="46"/>
    </location>
</feature>
<comment type="caution">
    <text evidence="2">The sequence shown here is derived from an EMBL/GenBank/DDBJ whole genome shotgun (WGS) entry which is preliminary data.</text>
</comment>
<dbReference type="GO" id="GO:0045227">
    <property type="term" value="P:capsule polysaccharide biosynthetic process"/>
    <property type="evidence" value="ECO:0007669"/>
    <property type="project" value="InterPro"/>
</dbReference>
<dbReference type="AlphaFoldDB" id="A0A062V2U4"/>
<keyword evidence="3" id="KW-1185">Reference proteome</keyword>
<dbReference type="GO" id="GO:0016020">
    <property type="term" value="C:membrane"/>
    <property type="evidence" value="ECO:0007669"/>
    <property type="project" value="InterPro"/>
</dbReference>
<accession>A0A062V2U4</accession>
<keyword evidence="1" id="KW-0472">Membrane</keyword>
<dbReference type="EMBL" id="JMIY01000005">
    <property type="protein sequence ID" value="KCZ71692.1"/>
    <property type="molecule type" value="Genomic_DNA"/>
</dbReference>
<dbReference type="InterPro" id="IPR008338">
    <property type="entry name" value="Capsule_biosynth_CapC"/>
</dbReference>
<dbReference type="RefSeq" id="WP_048091798.1">
    <property type="nucleotide sequence ID" value="NZ_JMIY01000005.1"/>
</dbReference>
<reference evidence="2 3" key="1">
    <citation type="journal article" date="2013" name="Nature">
        <title>Anaerobic oxidation of methane coupled to nitrate reduction in a novel archaeal lineage.</title>
        <authorList>
            <person name="Haroon M.F."/>
            <person name="Hu S."/>
            <person name="Shi Y."/>
            <person name="Imelfort M."/>
            <person name="Keller J."/>
            <person name="Hugenholtz P."/>
            <person name="Yuan Z."/>
            <person name="Tyson G.W."/>
        </authorList>
    </citation>
    <scope>NUCLEOTIDE SEQUENCE [LARGE SCALE GENOMIC DNA]</scope>
    <source>
        <strain evidence="2 3">ANME-2d</strain>
    </source>
</reference>
<name>A0A062V2U4_9EURY</name>
<organism evidence="2 3">
    <name type="scientific">Candidatus Methanoperedens nitratireducens</name>
    <dbReference type="NCBI Taxonomy" id="1392998"/>
    <lineage>
        <taxon>Archaea</taxon>
        <taxon>Methanobacteriati</taxon>
        <taxon>Methanobacteriota</taxon>
        <taxon>Stenosarchaea group</taxon>
        <taxon>Methanomicrobia</taxon>
        <taxon>Methanosarcinales</taxon>
        <taxon>ANME-2 cluster</taxon>
        <taxon>Candidatus Methanoperedentaceae</taxon>
        <taxon>Candidatus Methanoperedens</taxon>
    </lineage>
</organism>
<feature type="transmembrane region" description="Helical" evidence="1">
    <location>
        <begin position="126"/>
        <end position="147"/>
    </location>
</feature>
<keyword evidence="1" id="KW-1133">Transmembrane helix</keyword>
<feature type="transmembrane region" description="Helical" evidence="1">
    <location>
        <begin position="52"/>
        <end position="69"/>
    </location>
</feature>
<evidence type="ECO:0000313" key="2">
    <source>
        <dbReference type="EMBL" id="KCZ71692.1"/>
    </source>
</evidence>
<dbReference type="Pfam" id="PF14102">
    <property type="entry name" value="Caps_synth_CapC"/>
    <property type="match status" value="1"/>
</dbReference>
<proteinExistence type="predicted"/>